<keyword evidence="3" id="KW-1185">Reference proteome</keyword>
<protein>
    <submittedName>
        <fullName evidence="2">Uncharacterized protein</fullName>
    </submittedName>
</protein>
<feature type="region of interest" description="Disordered" evidence="1">
    <location>
        <begin position="28"/>
        <end position="63"/>
    </location>
</feature>
<comment type="caution">
    <text evidence="2">The sequence shown here is derived from an EMBL/GenBank/DDBJ whole genome shotgun (WGS) entry which is preliminary data.</text>
</comment>
<reference evidence="2 3" key="1">
    <citation type="submission" date="2014-02" db="EMBL/GenBank/DDBJ databases">
        <title>Single nucleus genome sequencing reveals high similarity among nuclei of an endomycorrhizal fungus.</title>
        <authorList>
            <person name="Lin K."/>
            <person name="Geurts R."/>
            <person name="Zhang Z."/>
            <person name="Limpens E."/>
            <person name="Saunders D.G."/>
            <person name="Mu D."/>
            <person name="Pang E."/>
            <person name="Cao H."/>
            <person name="Cha H."/>
            <person name="Lin T."/>
            <person name="Zhou Q."/>
            <person name="Shang Y."/>
            <person name="Li Y."/>
            <person name="Ivanov S."/>
            <person name="Sharma T."/>
            <person name="Velzen R.V."/>
            <person name="Ruijter N.D."/>
            <person name="Aanen D.K."/>
            <person name="Win J."/>
            <person name="Kamoun S."/>
            <person name="Bisseling T."/>
            <person name="Huang S."/>
        </authorList>
    </citation>
    <scope>NUCLEOTIDE SEQUENCE [LARGE SCALE GENOMIC DNA]</scope>
    <source>
        <strain evidence="3">DAOM197198w</strain>
    </source>
</reference>
<evidence type="ECO:0000313" key="3">
    <source>
        <dbReference type="Proteomes" id="UP000022910"/>
    </source>
</evidence>
<dbReference type="SMR" id="A0A015MG55"/>
<dbReference type="AlphaFoldDB" id="A0A015MG55"/>
<evidence type="ECO:0000256" key="1">
    <source>
        <dbReference type="SAM" id="MobiDB-lite"/>
    </source>
</evidence>
<proteinExistence type="predicted"/>
<feature type="compositionally biased region" description="Basic and acidic residues" evidence="1">
    <location>
        <begin position="43"/>
        <end position="63"/>
    </location>
</feature>
<dbReference type="EMBL" id="JEMT01020441">
    <property type="protein sequence ID" value="EXX65783.1"/>
    <property type="molecule type" value="Genomic_DNA"/>
</dbReference>
<organism evidence="2 3">
    <name type="scientific">Rhizophagus irregularis (strain DAOM 197198w)</name>
    <name type="common">Glomus intraradices</name>
    <dbReference type="NCBI Taxonomy" id="1432141"/>
    <lineage>
        <taxon>Eukaryota</taxon>
        <taxon>Fungi</taxon>
        <taxon>Fungi incertae sedis</taxon>
        <taxon>Mucoromycota</taxon>
        <taxon>Glomeromycotina</taxon>
        <taxon>Glomeromycetes</taxon>
        <taxon>Glomerales</taxon>
        <taxon>Glomeraceae</taxon>
        <taxon>Rhizophagus</taxon>
    </lineage>
</organism>
<feature type="compositionally biased region" description="Polar residues" evidence="1">
    <location>
        <begin position="28"/>
        <end position="42"/>
    </location>
</feature>
<sequence length="386" mass="45245">MSINNTKNFNHLKLTPEKLAVWGDRRSSNTNLFQQNQNNVRDNSQDHETNHERRTNEIQQENEKNLHPLPFASQVNDHSNQSVHEINSNLNLPNNLQVETQEDNMSLDDGFGDYLKDSKYIRNIDQNEMNLQEDYENMNIDSNVETIDLTEGFMDHDVQRLKNNETFDQEQIFNPISENKCNLNSSIIFEQRDNLSKDGSSNFLKTVQDVAPTVENPIDQDNTLHEHPLKLDAPNKEIHSTENQGDYLKSSYEETYFNTKPALQCRPIFSNEKYNKMKEASRLRASNPNISHFMKTVLPNKRSDFDRDMEEILCDIEAYYELVQEGQLEVNQQLDYIERSLDSLNKEFNKYRVKLCELSQDFCDQIQINVLKESEEWESVFDRIGS</sequence>
<name>A0A015MG55_RHIIW</name>
<dbReference type="OrthoDB" id="2314514at2759"/>
<gene>
    <name evidence="2" type="ORF">RirG_129930</name>
</gene>
<accession>A0A015MG55</accession>
<dbReference type="Proteomes" id="UP000022910">
    <property type="component" value="Unassembled WGS sequence"/>
</dbReference>
<evidence type="ECO:0000313" key="2">
    <source>
        <dbReference type="EMBL" id="EXX65783.1"/>
    </source>
</evidence>
<dbReference type="HOGENOM" id="CLU_715992_0_0_1"/>